<protein>
    <recommendedName>
        <fullName evidence="4">Pantoate--beta-alanine ligase</fullName>
        <ecNumber evidence="3">2.1.2.11</ecNumber>
    </recommendedName>
    <alternativeName>
        <fullName evidence="9">Pantoate-activating enzyme</fullName>
    </alternativeName>
    <alternativeName>
        <fullName evidence="8">Pantothenate synthetase</fullName>
    </alternativeName>
</protein>
<evidence type="ECO:0000256" key="8">
    <source>
        <dbReference type="ARBA" id="ARBA00029902"/>
    </source>
</evidence>
<name>A0ABP0J3M9_9DINO</name>
<dbReference type="InterPro" id="IPR003700">
    <property type="entry name" value="Pantoate_hydroxy_MeTrfase"/>
</dbReference>
<dbReference type="InterPro" id="IPR014729">
    <property type="entry name" value="Rossmann-like_a/b/a_fold"/>
</dbReference>
<dbReference type="Proteomes" id="UP001642484">
    <property type="component" value="Unassembled WGS sequence"/>
</dbReference>
<comment type="pathway">
    <text evidence="1">Cofactor biosynthesis; (R)-pantothenate biosynthesis; (R)-pantoate from 3-methyl-2-oxobutanoate: step 1/2.</text>
</comment>
<evidence type="ECO:0000256" key="7">
    <source>
        <dbReference type="ARBA" id="ARBA00022840"/>
    </source>
</evidence>
<dbReference type="Pfam" id="PF02548">
    <property type="entry name" value="Pantoate_transf"/>
    <property type="match status" value="1"/>
</dbReference>
<dbReference type="EC" id="2.1.2.11" evidence="3"/>
<dbReference type="Pfam" id="PF02569">
    <property type="entry name" value="Pantoate_ligase"/>
    <property type="match status" value="1"/>
</dbReference>
<dbReference type="EMBL" id="CAXAMN010004402">
    <property type="protein sequence ID" value="CAK9008951.1"/>
    <property type="molecule type" value="Genomic_DNA"/>
</dbReference>
<dbReference type="PANTHER" id="PTHR21299">
    <property type="entry name" value="CYTIDYLATE KINASE/PANTOATE-BETA-ALANINE LIGASE"/>
    <property type="match status" value="1"/>
</dbReference>
<evidence type="ECO:0000256" key="11">
    <source>
        <dbReference type="SAM" id="MobiDB-lite"/>
    </source>
</evidence>
<evidence type="ECO:0000256" key="10">
    <source>
        <dbReference type="ARBA" id="ARBA00049172"/>
    </source>
</evidence>
<evidence type="ECO:0000313" key="12">
    <source>
        <dbReference type="EMBL" id="CAK9008951.1"/>
    </source>
</evidence>
<evidence type="ECO:0000256" key="5">
    <source>
        <dbReference type="ARBA" id="ARBA00022679"/>
    </source>
</evidence>
<dbReference type="Gene3D" id="3.20.20.60">
    <property type="entry name" value="Phosphoenolpyruvate-binding domains"/>
    <property type="match status" value="1"/>
</dbReference>
<evidence type="ECO:0000256" key="1">
    <source>
        <dbReference type="ARBA" id="ARBA00005033"/>
    </source>
</evidence>
<evidence type="ECO:0000256" key="2">
    <source>
        <dbReference type="ARBA" id="ARBA00008676"/>
    </source>
</evidence>
<dbReference type="InterPro" id="IPR003721">
    <property type="entry name" value="Pantoate_ligase"/>
</dbReference>
<dbReference type="InterPro" id="IPR004821">
    <property type="entry name" value="Cyt_trans-like"/>
</dbReference>
<reference evidence="12 13" key="1">
    <citation type="submission" date="2024-02" db="EMBL/GenBank/DDBJ databases">
        <authorList>
            <person name="Chen Y."/>
            <person name="Shah S."/>
            <person name="Dougan E. K."/>
            <person name="Thang M."/>
            <person name="Chan C."/>
        </authorList>
    </citation>
    <scope>NUCLEOTIDE SEQUENCE [LARGE SCALE GENOMIC DNA]</scope>
</reference>
<comment type="similarity">
    <text evidence="2">Belongs to the PanB family.</text>
</comment>
<keyword evidence="6" id="KW-0547">Nucleotide-binding</keyword>
<dbReference type="SUPFAM" id="SSF52374">
    <property type="entry name" value="Nucleotidylyl transferase"/>
    <property type="match status" value="1"/>
</dbReference>
<evidence type="ECO:0000256" key="3">
    <source>
        <dbReference type="ARBA" id="ARBA00012618"/>
    </source>
</evidence>
<dbReference type="NCBIfam" id="TIGR00125">
    <property type="entry name" value="cyt_tran_rel"/>
    <property type="match status" value="1"/>
</dbReference>
<evidence type="ECO:0000313" key="13">
    <source>
        <dbReference type="Proteomes" id="UP001642484"/>
    </source>
</evidence>
<sequence>MEDALRNAAAFRVAGECLQRDRENQKTSRESARGRELQKHGADVFKTNGEEPELSLEFFEAPGADVVKLEGGSHLAPVVRALTNAGIAVMSHIGLEPQRALLQGGFRLQGTSATSAMEIISDAKELSGAGCVLLVVEMVPEEVQASISCPVIGIGAGGKVAGQVLVCDDMLGMHGPPSFAKMFADVGRASAMVRNLGKQQAYETYVKEVRSGQFPGDKYSRHMPAEELHKLQQLLPQASSHRTPGKLRQDKIHQLKGSFGFELLHGRLLPVSPPELSSSKVVTAGVTVWLDVCRFVPTMGNLHEGHLELVDAALQRADEAIVSIFVNPSQFASHEDLDTYPRTLEEDVQKLRERGATALFTPSANEMYPTGSPGGTMVVPHFVEGKSEAADRPHFFTGVATVCLKFFNLVQPDVAIFGQKDAMQCVVIARMLEDACCV</sequence>
<organism evidence="12 13">
    <name type="scientific">Durusdinium trenchii</name>
    <dbReference type="NCBI Taxonomy" id="1381693"/>
    <lineage>
        <taxon>Eukaryota</taxon>
        <taxon>Sar</taxon>
        <taxon>Alveolata</taxon>
        <taxon>Dinophyceae</taxon>
        <taxon>Suessiales</taxon>
        <taxon>Symbiodiniaceae</taxon>
        <taxon>Durusdinium</taxon>
    </lineage>
</organism>
<evidence type="ECO:0000256" key="6">
    <source>
        <dbReference type="ARBA" id="ARBA00022741"/>
    </source>
</evidence>
<dbReference type="Gene3D" id="3.40.50.620">
    <property type="entry name" value="HUPs"/>
    <property type="match status" value="1"/>
</dbReference>
<evidence type="ECO:0000256" key="9">
    <source>
        <dbReference type="ARBA" id="ARBA00032806"/>
    </source>
</evidence>
<dbReference type="SUPFAM" id="SSF51621">
    <property type="entry name" value="Phosphoenolpyruvate/pyruvate domain"/>
    <property type="match status" value="1"/>
</dbReference>
<keyword evidence="5" id="KW-0808">Transferase</keyword>
<keyword evidence="13" id="KW-1185">Reference proteome</keyword>
<accession>A0ABP0J3M9</accession>
<keyword evidence="7" id="KW-0067">ATP-binding</keyword>
<dbReference type="PANTHER" id="PTHR21299:SF1">
    <property type="entry name" value="PANTOATE--BETA-ALANINE LIGASE"/>
    <property type="match status" value="1"/>
</dbReference>
<dbReference type="InterPro" id="IPR015813">
    <property type="entry name" value="Pyrv/PenolPyrv_kinase-like_dom"/>
</dbReference>
<comment type="caution">
    <text evidence="12">The sequence shown here is derived from an EMBL/GenBank/DDBJ whole genome shotgun (WGS) entry which is preliminary data.</text>
</comment>
<dbReference type="InterPro" id="IPR040442">
    <property type="entry name" value="Pyrv_kinase-like_dom_sf"/>
</dbReference>
<evidence type="ECO:0000256" key="4">
    <source>
        <dbReference type="ARBA" id="ARBA00015647"/>
    </source>
</evidence>
<gene>
    <name evidence="12" type="ORF">CCMP2556_LOCUS9454</name>
</gene>
<feature type="region of interest" description="Disordered" evidence="11">
    <location>
        <begin position="20"/>
        <end position="40"/>
    </location>
</feature>
<proteinExistence type="inferred from homology"/>
<comment type="catalytic activity">
    <reaction evidence="10">
        <text>(6R)-5,10-methylene-5,6,7,8-tetrahydrofolate + 3-methyl-2-oxobutanoate + H2O = 2-dehydropantoate + (6S)-5,6,7,8-tetrahydrofolate</text>
        <dbReference type="Rhea" id="RHEA:11824"/>
        <dbReference type="ChEBI" id="CHEBI:11561"/>
        <dbReference type="ChEBI" id="CHEBI:11851"/>
        <dbReference type="ChEBI" id="CHEBI:15377"/>
        <dbReference type="ChEBI" id="CHEBI:15636"/>
        <dbReference type="ChEBI" id="CHEBI:57453"/>
        <dbReference type="EC" id="2.1.2.11"/>
    </reaction>
</comment>